<dbReference type="Gene3D" id="3.90.1150.30">
    <property type="match status" value="1"/>
</dbReference>
<dbReference type="GO" id="GO:0003677">
    <property type="term" value="F:DNA binding"/>
    <property type="evidence" value="ECO:0007669"/>
    <property type="project" value="UniProtKB-KW"/>
</dbReference>
<dbReference type="InterPro" id="IPR038056">
    <property type="entry name" value="YjbR-like_sf"/>
</dbReference>
<dbReference type="Pfam" id="PF04237">
    <property type="entry name" value="YjbR"/>
    <property type="match status" value="1"/>
</dbReference>
<dbReference type="PANTHER" id="PTHR35145:SF1">
    <property type="entry name" value="CYTOPLASMIC PROTEIN"/>
    <property type="match status" value="1"/>
</dbReference>
<name>A0ABN1TUZ0_9ACTN</name>
<dbReference type="EMBL" id="BAAALD010000053">
    <property type="protein sequence ID" value="GAA1100812.1"/>
    <property type="molecule type" value="Genomic_DNA"/>
</dbReference>
<dbReference type="PANTHER" id="PTHR35145">
    <property type="entry name" value="CYTOPLASMIC PROTEIN-RELATED"/>
    <property type="match status" value="1"/>
</dbReference>
<dbReference type="Proteomes" id="UP001499987">
    <property type="component" value="Unassembled WGS sequence"/>
</dbReference>
<evidence type="ECO:0000313" key="2">
    <source>
        <dbReference type="Proteomes" id="UP001499987"/>
    </source>
</evidence>
<comment type="caution">
    <text evidence="1">The sequence shown here is derived from an EMBL/GenBank/DDBJ whole genome shotgun (WGS) entry which is preliminary data.</text>
</comment>
<dbReference type="SUPFAM" id="SSF142906">
    <property type="entry name" value="YjbR-like"/>
    <property type="match status" value="1"/>
</dbReference>
<sequence length="128" mass="13856">MTPEALKTACLALNGAEETFPFNAETSVFKVGGKMFALSALEGSPLSVSLKCDPDLAVRLRAEHPAITGGWHLNKRHWNTVLLDGSLPARLVLDMIEDSYDLVVASLPRAQQLRLDWPGVRSRGTDGG</sequence>
<gene>
    <name evidence="1" type="ORF">GCM10009663_49320</name>
</gene>
<keyword evidence="2" id="KW-1185">Reference proteome</keyword>
<dbReference type="InterPro" id="IPR007351">
    <property type="entry name" value="YjbR"/>
</dbReference>
<dbReference type="RefSeq" id="WP_344625853.1">
    <property type="nucleotide sequence ID" value="NZ_BAAALD010000053.1"/>
</dbReference>
<reference evidence="1 2" key="1">
    <citation type="journal article" date="2019" name="Int. J. Syst. Evol. Microbiol.">
        <title>The Global Catalogue of Microorganisms (GCM) 10K type strain sequencing project: providing services to taxonomists for standard genome sequencing and annotation.</title>
        <authorList>
            <consortium name="The Broad Institute Genomics Platform"/>
            <consortium name="The Broad Institute Genome Sequencing Center for Infectious Disease"/>
            <person name="Wu L."/>
            <person name="Ma J."/>
        </authorList>
    </citation>
    <scope>NUCLEOTIDE SEQUENCE [LARGE SCALE GENOMIC DNA]</scope>
    <source>
        <strain evidence="1 2">JCM 13002</strain>
    </source>
</reference>
<protein>
    <submittedName>
        <fullName evidence="1">MmcQ/YjbR family DNA-binding protein</fullName>
    </submittedName>
</protein>
<evidence type="ECO:0000313" key="1">
    <source>
        <dbReference type="EMBL" id="GAA1100812.1"/>
    </source>
</evidence>
<proteinExistence type="predicted"/>
<accession>A0ABN1TUZ0</accession>
<organism evidence="1 2">
    <name type="scientific">Kitasatospora arboriphila</name>
    <dbReference type="NCBI Taxonomy" id="258052"/>
    <lineage>
        <taxon>Bacteria</taxon>
        <taxon>Bacillati</taxon>
        <taxon>Actinomycetota</taxon>
        <taxon>Actinomycetes</taxon>
        <taxon>Kitasatosporales</taxon>
        <taxon>Streptomycetaceae</taxon>
        <taxon>Kitasatospora</taxon>
    </lineage>
</organism>
<keyword evidence="1" id="KW-0238">DNA-binding</keyword>
<dbReference type="InterPro" id="IPR058532">
    <property type="entry name" value="YjbR/MT2646/Rv2570-like"/>
</dbReference>